<feature type="compositionally biased region" description="Low complexity" evidence="1">
    <location>
        <begin position="423"/>
        <end position="436"/>
    </location>
</feature>
<organism evidence="2 3">
    <name type="scientific">Tulasnella calospora MUT 4182</name>
    <dbReference type="NCBI Taxonomy" id="1051891"/>
    <lineage>
        <taxon>Eukaryota</taxon>
        <taxon>Fungi</taxon>
        <taxon>Dikarya</taxon>
        <taxon>Basidiomycota</taxon>
        <taxon>Agaricomycotina</taxon>
        <taxon>Agaricomycetes</taxon>
        <taxon>Cantharellales</taxon>
        <taxon>Tulasnellaceae</taxon>
        <taxon>Tulasnella</taxon>
    </lineage>
</organism>
<dbReference type="EMBL" id="KN823412">
    <property type="protein sequence ID" value="KIO17233.1"/>
    <property type="molecule type" value="Genomic_DNA"/>
</dbReference>
<feature type="compositionally biased region" description="Basic and acidic residues" evidence="1">
    <location>
        <begin position="204"/>
        <end position="220"/>
    </location>
</feature>
<proteinExistence type="predicted"/>
<feature type="compositionally biased region" description="Basic and acidic residues" evidence="1">
    <location>
        <begin position="160"/>
        <end position="173"/>
    </location>
</feature>
<evidence type="ECO:0000313" key="3">
    <source>
        <dbReference type="Proteomes" id="UP000054248"/>
    </source>
</evidence>
<keyword evidence="3" id="KW-1185">Reference proteome</keyword>
<evidence type="ECO:0000256" key="1">
    <source>
        <dbReference type="SAM" id="MobiDB-lite"/>
    </source>
</evidence>
<reference evidence="2 3" key="1">
    <citation type="submission" date="2014-04" db="EMBL/GenBank/DDBJ databases">
        <authorList>
            <consortium name="DOE Joint Genome Institute"/>
            <person name="Kuo A."/>
            <person name="Girlanda M."/>
            <person name="Perotto S."/>
            <person name="Kohler A."/>
            <person name="Nagy L.G."/>
            <person name="Floudas D."/>
            <person name="Copeland A."/>
            <person name="Barry K.W."/>
            <person name="Cichocki N."/>
            <person name="Veneault-Fourrey C."/>
            <person name="LaButti K."/>
            <person name="Lindquist E.A."/>
            <person name="Lipzen A."/>
            <person name="Lundell T."/>
            <person name="Morin E."/>
            <person name="Murat C."/>
            <person name="Sun H."/>
            <person name="Tunlid A."/>
            <person name="Henrissat B."/>
            <person name="Grigoriev I.V."/>
            <person name="Hibbett D.S."/>
            <person name="Martin F."/>
            <person name="Nordberg H.P."/>
            <person name="Cantor M.N."/>
            <person name="Hua S.X."/>
        </authorList>
    </citation>
    <scope>NUCLEOTIDE SEQUENCE [LARGE SCALE GENOMIC DNA]</scope>
    <source>
        <strain evidence="2 3">MUT 4182</strain>
    </source>
</reference>
<accession>A0A0C3K751</accession>
<feature type="compositionally biased region" description="Low complexity" evidence="1">
    <location>
        <begin position="247"/>
        <end position="260"/>
    </location>
</feature>
<feature type="compositionally biased region" description="Polar residues" evidence="1">
    <location>
        <begin position="387"/>
        <end position="397"/>
    </location>
</feature>
<dbReference type="Proteomes" id="UP000054248">
    <property type="component" value="Unassembled WGS sequence"/>
</dbReference>
<feature type="compositionally biased region" description="Pro residues" evidence="1">
    <location>
        <begin position="437"/>
        <end position="452"/>
    </location>
</feature>
<reference evidence="3" key="2">
    <citation type="submission" date="2015-01" db="EMBL/GenBank/DDBJ databases">
        <title>Evolutionary Origins and Diversification of the Mycorrhizal Mutualists.</title>
        <authorList>
            <consortium name="DOE Joint Genome Institute"/>
            <consortium name="Mycorrhizal Genomics Consortium"/>
            <person name="Kohler A."/>
            <person name="Kuo A."/>
            <person name="Nagy L.G."/>
            <person name="Floudas D."/>
            <person name="Copeland A."/>
            <person name="Barry K.W."/>
            <person name="Cichocki N."/>
            <person name="Veneault-Fourrey C."/>
            <person name="LaButti K."/>
            <person name="Lindquist E.A."/>
            <person name="Lipzen A."/>
            <person name="Lundell T."/>
            <person name="Morin E."/>
            <person name="Murat C."/>
            <person name="Riley R."/>
            <person name="Ohm R."/>
            <person name="Sun H."/>
            <person name="Tunlid A."/>
            <person name="Henrissat B."/>
            <person name="Grigoriev I.V."/>
            <person name="Hibbett D.S."/>
            <person name="Martin F."/>
        </authorList>
    </citation>
    <scope>NUCLEOTIDE SEQUENCE [LARGE SCALE GENOMIC DNA]</scope>
    <source>
        <strain evidence="3">MUT 4182</strain>
    </source>
</reference>
<dbReference type="AlphaFoldDB" id="A0A0C3K751"/>
<feature type="compositionally biased region" description="Low complexity" evidence="1">
    <location>
        <begin position="303"/>
        <end position="315"/>
    </location>
</feature>
<name>A0A0C3K751_9AGAM</name>
<feature type="region of interest" description="Disordered" evidence="1">
    <location>
        <begin position="35"/>
        <end position="472"/>
    </location>
</feature>
<feature type="compositionally biased region" description="Low complexity" evidence="1">
    <location>
        <begin position="75"/>
        <end position="98"/>
    </location>
</feature>
<sequence length="516" mass="54328">MSSALSSSKRNSSFANLATAAVSLFGLGGLGGLTMTAASPSKSPSGASEVPEKTLAPVVATASAPEKELARGRSRASSRAQASHQLLGASTSIASSSSLVEMSKAMASGGSRLPISMSTADMQVAKRPLGPLPKDLEDKLRGSTQARYEGPKQPLTVDVSGKRKEKEKEREEGPMTSPPPTSSTTRSKDSPHSAAPPKSAWDPDLVRDLKESRRLSREASYHGTHPNISAYGAAGNVVHPVNPFLPSSPGSPTSPTSRPGYPQHRRRTTSHSQSKSHSRSHSTATVAEEEGGDKDAPLPRVKSNQSITSMTTSSSRRARHSSREPPSPSATVYSIAGPSAPRIPRGMSMTSLSGQGFGIQNRGSMYGNPVSPGGQPGQGSGAALPRTASQPYMNRWTSGSSGAGGSAFGSPNGPTPPGTVYFGHYGPNHPHNGPYGPIVPPLQPLQPLPPPLNRAKSREAPKASGPMYPVLALPTERRKKMVKKTVVNEDGHEVEVDGEEEEDVYTKPKRLFYFDR</sequence>
<protein>
    <submittedName>
        <fullName evidence="2">Uncharacterized protein</fullName>
    </submittedName>
</protein>
<dbReference type="HOGENOM" id="CLU_528059_0_0_1"/>
<feature type="compositionally biased region" description="Basic residues" evidence="1">
    <location>
        <begin position="263"/>
        <end position="280"/>
    </location>
</feature>
<gene>
    <name evidence="2" type="ORF">M407DRAFT_12435</name>
</gene>
<feature type="compositionally biased region" description="Low complexity" evidence="1">
    <location>
        <begin position="37"/>
        <end position="48"/>
    </location>
</feature>
<evidence type="ECO:0000313" key="2">
    <source>
        <dbReference type="EMBL" id="KIO17233.1"/>
    </source>
</evidence>